<proteinExistence type="predicted"/>
<accession>A0AA35Y6L2</accession>
<keyword evidence="2" id="KW-1185">Reference proteome</keyword>
<sequence length="190" mass="22281">MCKHFFKQLPRYVQVKVEPSENHLISFVGHNVWIEGTITQPLTVINYHNRRNNTKLICFVIINAYAPYDNIFGRTTMHNFRAIVSTIYRVVKFQAMYGIRTMYTKRKLGQEEKHGDAQNMNNNFGRSKISGGNKMLLEKKMRNNNRNTLENERGPTQEEIKEDGCLNNFEIHSKDHHFSLVDQPVPRIII</sequence>
<dbReference type="AlphaFoldDB" id="A0AA35Y6L2"/>
<gene>
    <name evidence="1" type="ORF">LSALG_LOCUS3382</name>
</gene>
<evidence type="ECO:0000313" key="1">
    <source>
        <dbReference type="EMBL" id="CAI9262652.1"/>
    </source>
</evidence>
<evidence type="ECO:0000313" key="2">
    <source>
        <dbReference type="Proteomes" id="UP001177003"/>
    </source>
</evidence>
<organism evidence="1 2">
    <name type="scientific">Lactuca saligna</name>
    <name type="common">Willowleaf lettuce</name>
    <dbReference type="NCBI Taxonomy" id="75948"/>
    <lineage>
        <taxon>Eukaryota</taxon>
        <taxon>Viridiplantae</taxon>
        <taxon>Streptophyta</taxon>
        <taxon>Embryophyta</taxon>
        <taxon>Tracheophyta</taxon>
        <taxon>Spermatophyta</taxon>
        <taxon>Magnoliopsida</taxon>
        <taxon>eudicotyledons</taxon>
        <taxon>Gunneridae</taxon>
        <taxon>Pentapetalae</taxon>
        <taxon>asterids</taxon>
        <taxon>campanulids</taxon>
        <taxon>Asterales</taxon>
        <taxon>Asteraceae</taxon>
        <taxon>Cichorioideae</taxon>
        <taxon>Cichorieae</taxon>
        <taxon>Lactucinae</taxon>
        <taxon>Lactuca</taxon>
    </lineage>
</organism>
<dbReference type="Proteomes" id="UP001177003">
    <property type="component" value="Chromosome 0"/>
</dbReference>
<reference evidence="1" key="1">
    <citation type="submission" date="2023-04" db="EMBL/GenBank/DDBJ databases">
        <authorList>
            <person name="Vijverberg K."/>
            <person name="Xiong W."/>
            <person name="Schranz E."/>
        </authorList>
    </citation>
    <scope>NUCLEOTIDE SEQUENCE</scope>
</reference>
<dbReference type="EMBL" id="OX465086">
    <property type="protein sequence ID" value="CAI9262652.1"/>
    <property type="molecule type" value="Genomic_DNA"/>
</dbReference>
<protein>
    <submittedName>
        <fullName evidence="1">Uncharacterized protein</fullName>
    </submittedName>
</protein>
<name>A0AA35Y6L2_LACSI</name>